<keyword evidence="3" id="KW-1185">Reference proteome</keyword>
<reference evidence="2 3" key="1">
    <citation type="journal article" date="2024" name="G3 (Bethesda)">
        <title>Genome assembly of Hibiscus sabdariffa L. provides insights into metabolisms of medicinal natural products.</title>
        <authorList>
            <person name="Kim T."/>
        </authorList>
    </citation>
    <scope>NUCLEOTIDE SEQUENCE [LARGE SCALE GENOMIC DNA]</scope>
    <source>
        <strain evidence="2">TK-2024</strain>
        <tissue evidence="2">Old leaves</tissue>
    </source>
</reference>
<evidence type="ECO:0000256" key="1">
    <source>
        <dbReference type="SAM" id="MobiDB-lite"/>
    </source>
</evidence>
<name>A0ABR2TZ30_9ROSI</name>
<dbReference type="Proteomes" id="UP001396334">
    <property type="component" value="Unassembled WGS sequence"/>
</dbReference>
<comment type="caution">
    <text evidence="2">The sequence shown here is derived from an EMBL/GenBank/DDBJ whole genome shotgun (WGS) entry which is preliminary data.</text>
</comment>
<organism evidence="2 3">
    <name type="scientific">Hibiscus sabdariffa</name>
    <name type="common">roselle</name>
    <dbReference type="NCBI Taxonomy" id="183260"/>
    <lineage>
        <taxon>Eukaryota</taxon>
        <taxon>Viridiplantae</taxon>
        <taxon>Streptophyta</taxon>
        <taxon>Embryophyta</taxon>
        <taxon>Tracheophyta</taxon>
        <taxon>Spermatophyta</taxon>
        <taxon>Magnoliopsida</taxon>
        <taxon>eudicotyledons</taxon>
        <taxon>Gunneridae</taxon>
        <taxon>Pentapetalae</taxon>
        <taxon>rosids</taxon>
        <taxon>malvids</taxon>
        <taxon>Malvales</taxon>
        <taxon>Malvaceae</taxon>
        <taxon>Malvoideae</taxon>
        <taxon>Hibiscus</taxon>
    </lineage>
</organism>
<feature type="region of interest" description="Disordered" evidence="1">
    <location>
        <begin position="1"/>
        <end position="52"/>
    </location>
</feature>
<accession>A0ABR2TZ30</accession>
<dbReference type="EMBL" id="JBBPBN010000004">
    <property type="protein sequence ID" value="KAK9042514.1"/>
    <property type="molecule type" value="Genomic_DNA"/>
</dbReference>
<protein>
    <submittedName>
        <fullName evidence="2">Uncharacterized protein</fullName>
    </submittedName>
</protein>
<proteinExistence type="predicted"/>
<evidence type="ECO:0000313" key="2">
    <source>
        <dbReference type="EMBL" id="KAK9042514.1"/>
    </source>
</evidence>
<gene>
    <name evidence="2" type="ORF">V6N11_017583</name>
</gene>
<evidence type="ECO:0000313" key="3">
    <source>
        <dbReference type="Proteomes" id="UP001396334"/>
    </source>
</evidence>
<sequence length="156" mass="16608">MKAEATSKVEEKDVKTNIEDQDAVAVEEKGFSDPSSKPLVGASTLKKNSEKVNHDNDSISITSLDFLKSLSPVKGGSWLEGEEDATNAILVGKELSDYGAMKNCIGKNLGEEELIGRGLKGSQLSGDNVEFKGCLEEEGDHIGPKLGERVGLDEVG</sequence>
<feature type="compositionally biased region" description="Basic and acidic residues" evidence="1">
    <location>
        <begin position="1"/>
        <end position="18"/>
    </location>
</feature>